<dbReference type="PANTHER" id="PTHR10250:SF26">
    <property type="entry name" value="GLUTATHIONE S-TRANSFERASE 3, MITOCHONDRIAL"/>
    <property type="match status" value="1"/>
</dbReference>
<evidence type="ECO:0000256" key="19">
    <source>
        <dbReference type="ARBA" id="ARBA00051411"/>
    </source>
</evidence>
<dbReference type="InterPro" id="IPR050997">
    <property type="entry name" value="MAPEG"/>
</dbReference>
<dbReference type="PANTHER" id="PTHR10250">
    <property type="entry name" value="MICROSOMAL GLUTATHIONE S-TRANSFERASE"/>
    <property type="match status" value="1"/>
</dbReference>
<comment type="caution">
    <text evidence="24">The sequence shown here is derived from an EMBL/GenBank/DDBJ whole genome shotgun (WGS) entry which is preliminary data.</text>
</comment>
<evidence type="ECO:0000313" key="24">
    <source>
        <dbReference type="EMBL" id="KAK7870486.1"/>
    </source>
</evidence>
<dbReference type="GO" id="GO:0004464">
    <property type="term" value="F:leukotriene-C4 synthase activity"/>
    <property type="evidence" value="ECO:0007669"/>
    <property type="project" value="UniProtKB-EC"/>
</dbReference>
<dbReference type="GO" id="GO:0005635">
    <property type="term" value="C:nuclear envelope"/>
    <property type="evidence" value="ECO:0007669"/>
    <property type="project" value="TreeGrafter"/>
</dbReference>
<dbReference type="Gene3D" id="1.20.120.550">
    <property type="entry name" value="Membrane associated eicosanoid/glutathione metabolism-like domain"/>
    <property type="match status" value="1"/>
</dbReference>
<feature type="transmembrane region" description="Helical" evidence="23">
    <location>
        <begin position="6"/>
        <end position="26"/>
    </location>
</feature>
<proteinExistence type="inferred from homology"/>
<keyword evidence="6 23" id="KW-1133">Transmembrane helix</keyword>
<keyword evidence="7" id="KW-0560">Oxidoreductase</keyword>
<gene>
    <name evidence="24" type="ORF">R5R35_000758</name>
</gene>
<keyword evidence="25" id="KW-1185">Reference proteome</keyword>
<evidence type="ECO:0000256" key="23">
    <source>
        <dbReference type="SAM" id="Phobius"/>
    </source>
</evidence>
<keyword evidence="10 23" id="KW-0472">Membrane</keyword>
<evidence type="ECO:0000256" key="11">
    <source>
        <dbReference type="ARBA" id="ARBA00023139"/>
    </source>
</evidence>
<comment type="pathway">
    <text evidence="15">Lipid metabolism; arachidonate metabolism.</text>
</comment>
<dbReference type="GO" id="GO:0004364">
    <property type="term" value="F:glutathione transferase activity"/>
    <property type="evidence" value="ECO:0007669"/>
    <property type="project" value="TreeGrafter"/>
</dbReference>
<evidence type="ECO:0000256" key="4">
    <source>
        <dbReference type="ARBA" id="ARBA00022692"/>
    </source>
</evidence>
<dbReference type="GO" id="GO:0005783">
    <property type="term" value="C:endoplasmic reticulum"/>
    <property type="evidence" value="ECO:0007669"/>
    <property type="project" value="TreeGrafter"/>
</dbReference>
<evidence type="ECO:0000256" key="10">
    <source>
        <dbReference type="ARBA" id="ARBA00023136"/>
    </source>
</evidence>
<evidence type="ECO:0000256" key="12">
    <source>
        <dbReference type="ARBA" id="ARBA00023239"/>
    </source>
</evidence>
<keyword evidence="13" id="KW-0449">Lipoprotein</keyword>
<comment type="catalytic activity">
    <reaction evidence="17">
        <text>(5S)-hydroperoxy-(6E,8Z,11Z,14Z)-eicosatetraenoate + 2 glutathione = (5S)-hydroxy-(6E,8Z,11Z,14Z)-eicosatetraenoate + glutathione disulfide + H2O</text>
        <dbReference type="Rhea" id="RHEA:48620"/>
        <dbReference type="ChEBI" id="CHEBI:15377"/>
        <dbReference type="ChEBI" id="CHEBI:57450"/>
        <dbReference type="ChEBI" id="CHEBI:57925"/>
        <dbReference type="ChEBI" id="CHEBI:58297"/>
        <dbReference type="ChEBI" id="CHEBI:90632"/>
    </reaction>
    <physiologicalReaction direction="left-to-right" evidence="17">
        <dbReference type="Rhea" id="RHEA:48621"/>
    </physiologicalReaction>
</comment>
<evidence type="ECO:0000313" key="25">
    <source>
        <dbReference type="Proteomes" id="UP001378592"/>
    </source>
</evidence>
<keyword evidence="4 23" id="KW-0812">Transmembrane</keyword>
<name>A0AAN9VVD0_9ORTH</name>
<reference evidence="24 25" key="1">
    <citation type="submission" date="2024-03" db="EMBL/GenBank/DDBJ databases">
        <title>The genome assembly and annotation of the cricket Gryllus longicercus Weissman &amp; Gray.</title>
        <authorList>
            <person name="Szrajer S."/>
            <person name="Gray D."/>
            <person name="Ylla G."/>
        </authorList>
    </citation>
    <scope>NUCLEOTIDE SEQUENCE [LARGE SCALE GENOMIC DNA]</scope>
    <source>
        <strain evidence="24">DAG 2021-001</strain>
        <tissue evidence="24">Whole body minus gut</tissue>
    </source>
</reference>
<evidence type="ECO:0000256" key="13">
    <source>
        <dbReference type="ARBA" id="ARBA00023288"/>
    </source>
</evidence>
<dbReference type="Proteomes" id="UP001378592">
    <property type="component" value="Unassembled WGS sequence"/>
</dbReference>
<evidence type="ECO:0000256" key="14">
    <source>
        <dbReference type="ARBA" id="ARBA00037884"/>
    </source>
</evidence>
<evidence type="ECO:0000256" key="5">
    <source>
        <dbReference type="ARBA" id="ARBA00022787"/>
    </source>
</evidence>
<keyword evidence="3" id="KW-0808">Transferase</keyword>
<comment type="catalytic activity">
    <reaction evidence="18">
        <text>leukotriene C4 = leukotriene A4 + glutathione</text>
        <dbReference type="Rhea" id="RHEA:17617"/>
        <dbReference type="ChEBI" id="CHEBI:57463"/>
        <dbReference type="ChEBI" id="CHEBI:57925"/>
        <dbReference type="ChEBI" id="CHEBI:57973"/>
        <dbReference type="EC" id="4.4.1.20"/>
    </reaction>
    <physiologicalReaction direction="right-to-left" evidence="18">
        <dbReference type="Rhea" id="RHEA:17619"/>
    </physiologicalReaction>
</comment>
<organism evidence="24 25">
    <name type="scientific">Gryllus longicercus</name>
    <dbReference type="NCBI Taxonomy" id="2509291"/>
    <lineage>
        <taxon>Eukaryota</taxon>
        <taxon>Metazoa</taxon>
        <taxon>Ecdysozoa</taxon>
        <taxon>Arthropoda</taxon>
        <taxon>Hexapoda</taxon>
        <taxon>Insecta</taxon>
        <taxon>Pterygota</taxon>
        <taxon>Neoptera</taxon>
        <taxon>Polyneoptera</taxon>
        <taxon>Orthoptera</taxon>
        <taxon>Ensifera</taxon>
        <taxon>Gryllidea</taxon>
        <taxon>Grylloidea</taxon>
        <taxon>Gryllidae</taxon>
        <taxon>Gryllinae</taxon>
        <taxon>Gryllus</taxon>
    </lineage>
</organism>
<evidence type="ECO:0000256" key="18">
    <source>
        <dbReference type="ARBA" id="ARBA00049298"/>
    </source>
</evidence>
<evidence type="ECO:0000256" key="8">
    <source>
        <dbReference type="ARBA" id="ARBA00023098"/>
    </source>
</evidence>
<keyword evidence="11" id="KW-0564">Palmitate</keyword>
<feature type="transmembrane region" description="Helical" evidence="23">
    <location>
        <begin position="116"/>
        <end position="133"/>
    </location>
</feature>
<dbReference type="EC" id="4.4.1.20" evidence="16"/>
<evidence type="ECO:0000256" key="7">
    <source>
        <dbReference type="ARBA" id="ARBA00023002"/>
    </source>
</evidence>
<dbReference type="GO" id="GO:0006629">
    <property type="term" value="P:lipid metabolic process"/>
    <property type="evidence" value="ECO:0007669"/>
    <property type="project" value="UniProtKB-KW"/>
</dbReference>
<dbReference type="GO" id="GO:0005741">
    <property type="term" value="C:mitochondrial outer membrane"/>
    <property type="evidence" value="ECO:0007669"/>
    <property type="project" value="UniProtKB-SubCell"/>
</dbReference>
<dbReference type="AlphaFoldDB" id="A0AAN9VVD0"/>
<evidence type="ECO:0000256" key="6">
    <source>
        <dbReference type="ARBA" id="ARBA00022989"/>
    </source>
</evidence>
<keyword evidence="12" id="KW-0456">Lyase</keyword>
<dbReference type="Pfam" id="PF01124">
    <property type="entry name" value="MAPEG"/>
    <property type="match status" value="1"/>
</dbReference>
<evidence type="ECO:0000256" key="1">
    <source>
        <dbReference type="ARBA" id="ARBA00004374"/>
    </source>
</evidence>
<comment type="pathway">
    <text evidence="14">Lipid metabolism; leukotriene C4 biosynthesis.</text>
</comment>
<protein>
    <recommendedName>
        <fullName evidence="20">Glutathione S-transferase 3, mitochondrial</fullName>
        <ecNumber evidence="16">4.4.1.20</ecNumber>
    </recommendedName>
    <alternativeName>
        <fullName evidence="21">Glutathione peroxidase MGST3</fullName>
    </alternativeName>
    <alternativeName>
        <fullName evidence="22">LTC4 synthase MGST3</fullName>
    </alternativeName>
</protein>
<dbReference type="GO" id="GO:0004602">
    <property type="term" value="F:glutathione peroxidase activity"/>
    <property type="evidence" value="ECO:0007669"/>
    <property type="project" value="TreeGrafter"/>
</dbReference>
<comment type="subcellular location">
    <subcellularLocation>
        <location evidence="1">Mitochondrion outer membrane</location>
        <topology evidence="1">Multi-pass membrane protein</topology>
    </subcellularLocation>
</comment>
<evidence type="ECO:0000256" key="15">
    <source>
        <dbReference type="ARBA" id="ARBA00037916"/>
    </source>
</evidence>
<sequence length="139" mass="15617">MATITVYPEYGYCVLVVVASVFLLMWKSVKVGQARKKYKIPYPTMYSPDNKQFNCIQRAHQNTLEQYPMTIALMLLGGLECPRACALGGVVWLVGRFVYAQGYYTGDPDKRLRGSFAYFGLLVFLVASAKLGLRLSNLI</sequence>
<keyword evidence="9" id="KW-0496">Mitochondrion</keyword>
<evidence type="ECO:0000256" key="9">
    <source>
        <dbReference type="ARBA" id="ARBA00023128"/>
    </source>
</evidence>
<evidence type="ECO:0000256" key="2">
    <source>
        <dbReference type="ARBA" id="ARBA00010459"/>
    </source>
</evidence>
<comment type="catalytic activity">
    <reaction evidence="19">
        <text>15-deoxy-Delta(12,14)-prostaglandin J2 + glutathione = 15-deoxy-Delta(12,14)-prostaglandin J2-S-(R)-glutathione</text>
        <dbReference type="Rhea" id="RHEA:75963"/>
        <dbReference type="ChEBI" id="CHEBI:57925"/>
        <dbReference type="ChEBI" id="CHEBI:85236"/>
        <dbReference type="ChEBI" id="CHEBI:194498"/>
    </reaction>
    <physiologicalReaction direction="left-to-right" evidence="19">
        <dbReference type="Rhea" id="RHEA:75964"/>
    </physiologicalReaction>
</comment>
<evidence type="ECO:0000256" key="21">
    <source>
        <dbReference type="ARBA" id="ARBA00075145"/>
    </source>
</evidence>
<comment type="similarity">
    <text evidence="2">Belongs to the MAPEG family.</text>
</comment>
<accession>A0AAN9VVD0</accession>
<evidence type="ECO:0000256" key="20">
    <source>
        <dbReference type="ARBA" id="ARBA00069748"/>
    </source>
</evidence>
<evidence type="ECO:0000256" key="3">
    <source>
        <dbReference type="ARBA" id="ARBA00022679"/>
    </source>
</evidence>
<evidence type="ECO:0000256" key="16">
    <source>
        <dbReference type="ARBA" id="ARBA00039056"/>
    </source>
</evidence>
<dbReference type="InterPro" id="IPR023352">
    <property type="entry name" value="MAPEG-like_dom_sf"/>
</dbReference>
<dbReference type="SUPFAM" id="SSF161084">
    <property type="entry name" value="MAPEG domain-like"/>
    <property type="match status" value="1"/>
</dbReference>
<keyword evidence="8" id="KW-0443">Lipid metabolism</keyword>
<dbReference type="GO" id="GO:0006691">
    <property type="term" value="P:leukotriene metabolic process"/>
    <property type="evidence" value="ECO:0007669"/>
    <property type="project" value="UniProtKB-ARBA"/>
</dbReference>
<keyword evidence="5" id="KW-1000">Mitochondrion outer membrane</keyword>
<evidence type="ECO:0000256" key="17">
    <source>
        <dbReference type="ARBA" id="ARBA00043664"/>
    </source>
</evidence>
<dbReference type="EMBL" id="JAZDUA010000057">
    <property type="protein sequence ID" value="KAK7870486.1"/>
    <property type="molecule type" value="Genomic_DNA"/>
</dbReference>
<dbReference type="FunFam" id="1.20.120.550:FF:000004">
    <property type="entry name" value="Microsomal glutathione S-transferase 3"/>
    <property type="match status" value="1"/>
</dbReference>
<evidence type="ECO:0000256" key="22">
    <source>
        <dbReference type="ARBA" id="ARBA00076908"/>
    </source>
</evidence>
<dbReference type="InterPro" id="IPR001129">
    <property type="entry name" value="Membr-assoc_MAPEG"/>
</dbReference>